<dbReference type="SUPFAM" id="SSF51735">
    <property type="entry name" value="NAD(P)-binding Rossmann-fold domains"/>
    <property type="match status" value="1"/>
</dbReference>
<dbReference type="InterPro" id="IPR006140">
    <property type="entry name" value="D-isomer_DH_NAD-bd"/>
</dbReference>
<dbReference type="InterPro" id="IPR029753">
    <property type="entry name" value="D-isomer_DH_CS"/>
</dbReference>
<sequence>MQSEELRDALFAPDTIARLEQIVDLDRRVVDDDGDARSRAALAEAEILITSWGAPRIDAAFLKQMPRLRAVIHSAGTVKHWAGPELWEQGIVVSSAATANAQPVAEYTLAMILLAGKRVLWPEAPSIGAALAAGWHPLQDAGNFGRTVGIVGASRTGRLVMDLLTGFDVNIVVYDPYLSDEDVAAWGTRTSSLEALAEQVDVLSVHAPALPSTRHMVNAQVLSLMQDGAVLINTARGSLVDHEALVAELDRRPLYAVLDVTAPEPLPSDHPLRSHPQVLLTPHIAGSVGNELRRLGEYAVCEVERLVAGSELLNQIRWSDLPTSA</sequence>
<evidence type="ECO:0000256" key="1">
    <source>
        <dbReference type="ARBA" id="ARBA00005854"/>
    </source>
</evidence>
<feature type="domain" description="D-isomer specific 2-hydroxyacid dehydrogenase NAD-binding" evidence="4">
    <location>
        <begin position="143"/>
        <end position="285"/>
    </location>
</feature>
<dbReference type="OrthoDB" id="4324715at2"/>
<dbReference type="RefSeq" id="WP_089771229.1">
    <property type="nucleotide sequence ID" value="NZ_FNTX01000001.1"/>
</dbReference>
<dbReference type="PROSITE" id="PS00671">
    <property type="entry name" value="D_2_HYDROXYACID_DH_3"/>
    <property type="match status" value="1"/>
</dbReference>
<keyword evidence="2" id="KW-0560">Oxidoreductase</keyword>
<accession>A0A1H5BKR2</accession>
<evidence type="ECO:0000313" key="5">
    <source>
        <dbReference type="EMBL" id="SED54781.1"/>
    </source>
</evidence>
<keyword evidence="3" id="KW-0520">NAD</keyword>
<name>A0A1H5BKR2_9MICO</name>
<dbReference type="InterPro" id="IPR050857">
    <property type="entry name" value="D-2-hydroxyacid_DH"/>
</dbReference>
<gene>
    <name evidence="5" type="ORF">SAMN04488554_0125</name>
</gene>
<dbReference type="PANTHER" id="PTHR42789">
    <property type="entry name" value="D-ISOMER SPECIFIC 2-HYDROXYACID DEHYDROGENASE FAMILY PROTEIN (AFU_ORTHOLOGUE AFUA_6G10090)"/>
    <property type="match status" value="1"/>
</dbReference>
<dbReference type="Proteomes" id="UP000199220">
    <property type="component" value="Unassembled WGS sequence"/>
</dbReference>
<proteinExistence type="inferred from homology"/>
<keyword evidence="6" id="KW-1185">Reference proteome</keyword>
<evidence type="ECO:0000259" key="4">
    <source>
        <dbReference type="Pfam" id="PF02826"/>
    </source>
</evidence>
<dbReference type="SUPFAM" id="SSF52283">
    <property type="entry name" value="Formate/glycerate dehydrogenase catalytic domain-like"/>
    <property type="match status" value="1"/>
</dbReference>
<reference evidence="6" key="1">
    <citation type="submission" date="2016-10" db="EMBL/GenBank/DDBJ databases">
        <authorList>
            <person name="Varghese N."/>
            <person name="Submissions S."/>
        </authorList>
    </citation>
    <scope>NUCLEOTIDE SEQUENCE [LARGE SCALE GENOMIC DNA]</scope>
    <source>
        <strain evidence="6">DSM 21368</strain>
    </source>
</reference>
<dbReference type="Gene3D" id="3.40.50.720">
    <property type="entry name" value="NAD(P)-binding Rossmann-like Domain"/>
    <property type="match status" value="2"/>
</dbReference>
<comment type="similarity">
    <text evidence="1">Belongs to the D-isomer specific 2-hydroxyacid dehydrogenase family.</text>
</comment>
<dbReference type="GO" id="GO:0016616">
    <property type="term" value="F:oxidoreductase activity, acting on the CH-OH group of donors, NAD or NADP as acceptor"/>
    <property type="evidence" value="ECO:0007669"/>
    <property type="project" value="InterPro"/>
</dbReference>
<dbReference type="CDD" id="cd12167">
    <property type="entry name" value="2-Hacid_dh_8"/>
    <property type="match status" value="1"/>
</dbReference>
<dbReference type="Pfam" id="PF02826">
    <property type="entry name" value="2-Hacid_dh_C"/>
    <property type="match status" value="1"/>
</dbReference>
<dbReference type="InterPro" id="IPR036291">
    <property type="entry name" value="NAD(P)-bd_dom_sf"/>
</dbReference>
<dbReference type="AlphaFoldDB" id="A0A1H5BKR2"/>
<organism evidence="5 6">
    <name type="scientific">Ruania alba</name>
    <dbReference type="NCBI Taxonomy" id="648782"/>
    <lineage>
        <taxon>Bacteria</taxon>
        <taxon>Bacillati</taxon>
        <taxon>Actinomycetota</taxon>
        <taxon>Actinomycetes</taxon>
        <taxon>Micrococcales</taxon>
        <taxon>Ruaniaceae</taxon>
        <taxon>Ruania</taxon>
    </lineage>
</organism>
<dbReference type="STRING" id="648782.SAMN04488554_0125"/>
<evidence type="ECO:0000256" key="3">
    <source>
        <dbReference type="ARBA" id="ARBA00023027"/>
    </source>
</evidence>
<evidence type="ECO:0000256" key="2">
    <source>
        <dbReference type="ARBA" id="ARBA00023002"/>
    </source>
</evidence>
<dbReference type="EMBL" id="FNTX01000001">
    <property type="protein sequence ID" value="SED54781.1"/>
    <property type="molecule type" value="Genomic_DNA"/>
</dbReference>
<dbReference type="PANTHER" id="PTHR42789:SF1">
    <property type="entry name" value="D-ISOMER SPECIFIC 2-HYDROXYACID DEHYDROGENASE FAMILY PROTEIN (AFU_ORTHOLOGUE AFUA_6G10090)"/>
    <property type="match status" value="1"/>
</dbReference>
<evidence type="ECO:0000313" key="6">
    <source>
        <dbReference type="Proteomes" id="UP000199220"/>
    </source>
</evidence>
<dbReference type="GO" id="GO:0051287">
    <property type="term" value="F:NAD binding"/>
    <property type="evidence" value="ECO:0007669"/>
    <property type="project" value="InterPro"/>
</dbReference>
<protein>
    <submittedName>
        <fullName evidence="5">Phosphoglycerate dehydrogenase</fullName>
    </submittedName>
</protein>